<dbReference type="PANTHER" id="PTHR31900:SF34">
    <property type="entry name" value="EMB|CAB62440.1-RELATED"/>
    <property type="match status" value="1"/>
</dbReference>
<dbReference type="PANTHER" id="PTHR31900">
    <property type="entry name" value="F-BOX/RNI SUPERFAMILY PROTEIN-RELATED"/>
    <property type="match status" value="1"/>
</dbReference>
<dbReference type="InterPro" id="IPR006566">
    <property type="entry name" value="FBD"/>
</dbReference>
<evidence type="ECO:0000259" key="1">
    <source>
        <dbReference type="PROSITE" id="PS50181"/>
    </source>
</evidence>
<evidence type="ECO:0000313" key="2">
    <source>
        <dbReference type="EMBL" id="OAP03601.1"/>
    </source>
</evidence>
<dbReference type="Gene3D" id="1.20.1280.50">
    <property type="match status" value="1"/>
</dbReference>
<dbReference type="SUPFAM" id="SSF81383">
    <property type="entry name" value="F-box domain"/>
    <property type="match status" value="1"/>
</dbReference>
<proteinExistence type="predicted"/>
<dbReference type="Proteomes" id="UP000078284">
    <property type="component" value="Chromosome 3"/>
</dbReference>
<dbReference type="AlphaFoldDB" id="A0A178VD59"/>
<comment type="caution">
    <text evidence="2">The sequence shown here is derived from an EMBL/GenBank/DDBJ whole genome shotgun (WGS) entry which is preliminary data.</text>
</comment>
<dbReference type="Gene3D" id="3.80.10.10">
    <property type="entry name" value="Ribonuclease Inhibitor"/>
    <property type="match status" value="2"/>
</dbReference>
<accession>A0A178VD59</accession>
<dbReference type="ExpressionAtlas" id="A0A178VD59">
    <property type="expression patterns" value="baseline and differential"/>
</dbReference>
<dbReference type="InterPro" id="IPR055411">
    <property type="entry name" value="LRR_FXL15/At3g58940/PEG3-like"/>
</dbReference>
<dbReference type="InterPro" id="IPR050232">
    <property type="entry name" value="FBL13/AtMIF1-like"/>
</dbReference>
<dbReference type="PROSITE" id="PS50181">
    <property type="entry name" value="FBOX"/>
    <property type="match status" value="1"/>
</dbReference>
<dbReference type="Pfam" id="PF00646">
    <property type="entry name" value="F-box"/>
    <property type="match status" value="1"/>
</dbReference>
<dbReference type="CDD" id="cd22160">
    <property type="entry name" value="F-box_AtFBL13-like"/>
    <property type="match status" value="1"/>
</dbReference>
<dbReference type="SUPFAM" id="SSF52058">
    <property type="entry name" value="L domain-like"/>
    <property type="match status" value="1"/>
</dbReference>
<dbReference type="InterPro" id="IPR032675">
    <property type="entry name" value="LRR_dom_sf"/>
</dbReference>
<dbReference type="SMART" id="SM00579">
    <property type="entry name" value="FBD"/>
    <property type="match status" value="1"/>
</dbReference>
<evidence type="ECO:0000313" key="3">
    <source>
        <dbReference type="Proteomes" id="UP000078284"/>
    </source>
</evidence>
<dbReference type="InterPro" id="IPR001810">
    <property type="entry name" value="F-box_dom"/>
</dbReference>
<protein>
    <recommendedName>
        <fullName evidence="1">F-box domain-containing protein</fullName>
    </recommendedName>
</protein>
<dbReference type="EMBL" id="LUHQ01000003">
    <property type="protein sequence ID" value="OAP03601.1"/>
    <property type="molecule type" value="Genomic_DNA"/>
</dbReference>
<gene>
    <name evidence="2" type="ordered locus">AXX17_At3g47120</name>
</gene>
<organism evidence="2 3">
    <name type="scientific">Arabidopsis thaliana</name>
    <name type="common">Mouse-ear cress</name>
    <dbReference type="NCBI Taxonomy" id="3702"/>
    <lineage>
        <taxon>Eukaryota</taxon>
        <taxon>Viridiplantae</taxon>
        <taxon>Streptophyta</taxon>
        <taxon>Embryophyta</taxon>
        <taxon>Tracheophyta</taxon>
        <taxon>Spermatophyta</taxon>
        <taxon>Magnoliopsida</taxon>
        <taxon>eudicotyledons</taxon>
        <taxon>Gunneridae</taxon>
        <taxon>Pentapetalae</taxon>
        <taxon>rosids</taxon>
        <taxon>malvids</taxon>
        <taxon>Brassicales</taxon>
        <taxon>Brassicaceae</taxon>
        <taxon>Camelineae</taxon>
        <taxon>Arabidopsis</taxon>
    </lineage>
</organism>
<dbReference type="Pfam" id="PF24758">
    <property type="entry name" value="LRR_At5g56370"/>
    <property type="match status" value="2"/>
</dbReference>
<dbReference type="Pfam" id="PF08387">
    <property type="entry name" value="FBD"/>
    <property type="match status" value="1"/>
</dbReference>
<dbReference type="InterPro" id="IPR036047">
    <property type="entry name" value="F-box-like_dom_sf"/>
</dbReference>
<sequence length="639" mass="72996">MGKDRISELPDGLLLKILSSLPTNIVVATSVLSKQWRSLWKLVPNLEFDSDDYESEHYTFSEIVCKSFLSHKAPVLESFRLKFVNFNPVDIGLWVGIAFSRHLRELVLDFYPAELGRGVTFTFPSSLCTCNTLETLKLVLCILVDIPSPVLMKSLRTLHLEFVRYKDESSVRNLLSGCPGLEELRLYRGDDSDIKVFTIEVPSLQRLTIHDNNDGPEFLGYVINAPFLKYLLIEELRCPEFCLNAPDLVEANIAEVTSITIEKFLGSFTSVTQNVGRSLFLHKAPVLESFHLKVCDINDDRPACDDIDIGIWIGIAFERHVRELVLDLCLQKSVRFPISSMFSTLETLILKYLALVDVPSPVCMKSLRTLHLDCVNFKHNESFSNLISGCPNLEDLFMYQYYPLDVVMNFIIVAPSLKRLVIIDYREAGGYVINAPTLKYLKIKGLSHCGFCLIENAPVLVEAKIRNLFYIYKEKILGSLKSAKRLSLDLSPLECPIDSIFYQLVHLEIYTCKEEWWNLLKLMLDSSPKLQVLKLIGKNLDFKKVGMVGGKWNEPKNVPECLLSQLKMFVWTSYHWESEVEKEVATYILKNARQLKNVSFSTRPIHSKEHNKLEEKCKMLKELDGVVRASSSCHLVFIE</sequence>
<dbReference type="InterPro" id="IPR053781">
    <property type="entry name" value="F-box_AtFBL13-like"/>
</dbReference>
<name>A0A178VD59_ARATH</name>
<feature type="domain" description="F-box" evidence="1">
    <location>
        <begin position="3"/>
        <end position="56"/>
    </location>
</feature>
<reference evidence="3" key="1">
    <citation type="journal article" date="2016" name="Proc. Natl. Acad. Sci. U.S.A.">
        <title>Chromosome-level assembly of Arabidopsis thaliana Ler reveals the extent of translocation and inversion polymorphisms.</title>
        <authorList>
            <person name="Zapata L."/>
            <person name="Ding J."/>
            <person name="Willing E.M."/>
            <person name="Hartwig B."/>
            <person name="Bezdan D."/>
            <person name="Jiao W.B."/>
            <person name="Patel V."/>
            <person name="Velikkakam James G."/>
            <person name="Koornneef M."/>
            <person name="Ossowski S."/>
            <person name="Schneeberger K."/>
        </authorList>
    </citation>
    <scope>NUCLEOTIDE SEQUENCE [LARGE SCALE GENOMIC DNA]</scope>
    <source>
        <strain evidence="3">cv. Landsberg erecta</strain>
    </source>
</reference>